<dbReference type="PANTHER" id="PTHR23507:SF1">
    <property type="entry name" value="FI18259P1-RELATED"/>
    <property type="match status" value="1"/>
</dbReference>
<evidence type="ECO:0000256" key="4">
    <source>
        <dbReference type="ARBA" id="ARBA00023136"/>
    </source>
</evidence>
<keyword evidence="8" id="KW-1185">Reference proteome</keyword>
<reference evidence="7 8" key="1">
    <citation type="journal article" date="2012" name="Science">
        <title>The Paleozoic origin of enzymatic lignin decomposition reconstructed from 31 fungal genomes.</title>
        <authorList>
            <person name="Floudas D."/>
            <person name="Binder M."/>
            <person name="Riley R."/>
            <person name="Barry K."/>
            <person name="Blanchette R.A."/>
            <person name="Henrissat B."/>
            <person name="Martinez A.T."/>
            <person name="Otillar R."/>
            <person name="Spatafora J.W."/>
            <person name="Yadav J.S."/>
            <person name="Aerts A."/>
            <person name="Benoit I."/>
            <person name="Boyd A."/>
            <person name="Carlson A."/>
            <person name="Copeland A."/>
            <person name="Coutinho P.M."/>
            <person name="de Vries R.P."/>
            <person name="Ferreira P."/>
            <person name="Findley K."/>
            <person name="Foster B."/>
            <person name="Gaskell J."/>
            <person name="Glotzer D."/>
            <person name="Gorecki P."/>
            <person name="Heitman J."/>
            <person name="Hesse C."/>
            <person name="Hori C."/>
            <person name="Igarashi K."/>
            <person name="Jurgens J.A."/>
            <person name="Kallen N."/>
            <person name="Kersten P."/>
            <person name="Kohler A."/>
            <person name="Kuees U."/>
            <person name="Kumar T.K.A."/>
            <person name="Kuo A."/>
            <person name="LaButti K."/>
            <person name="Larrondo L.F."/>
            <person name="Lindquist E."/>
            <person name="Ling A."/>
            <person name="Lombard V."/>
            <person name="Lucas S."/>
            <person name="Lundell T."/>
            <person name="Martin R."/>
            <person name="McLaughlin D.J."/>
            <person name="Morgenstern I."/>
            <person name="Morin E."/>
            <person name="Murat C."/>
            <person name="Nagy L.G."/>
            <person name="Nolan M."/>
            <person name="Ohm R.A."/>
            <person name="Patyshakuliyeva A."/>
            <person name="Rokas A."/>
            <person name="Ruiz-Duenas F.J."/>
            <person name="Sabat G."/>
            <person name="Salamov A."/>
            <person name="Samejima M."/>
            <person name="Schmutz J."/>
            <person name="Slot J.C."/>
            <person name="St John F."/>
            <person name="Stenlid J."/>
            <person name="Sun H."/>
            <person name="Sun S."/>
            <person name="Syed K."/>
            <person name="Tsang A."/>
            <person name="Wiebenga A."/>
            <person name="Young D."/>
            <person name="Pisabarro A."/>
            <person name="Eastwood D.C."/>
            <person name="Martin F."/>
            <person name="Cullen D."/>
            <person name="Grigoriev I.V."/>
            <person name="Hibbett D.S."/>
        </authorList>
    </citation>
    <scope>NUCLEOTIDE SEQUENCE</scope>
    <source>
        <strain evidence="8">FP-58527</strain>
    </source>
</reference>
<evidence type="ECO:0000256" key="6">
    <source>
        <dbReference type="SAM" id="Phobius"/>
    </source>
</evidence>
<keyword evidence="4 6" id="KW-0472">Membrane</keyword>
<sequence>MTSLALPTSSSDPSNGAQSVSGERVPLLNASGNRPVKKKWYRPRPLWLVPFSITASIVRGMTIGPRVEVFYQLSCNAIYGHHNYNHTSDDTTSIFSPIYSHAPAHTAASASSLDGLSPALHYPLGYQPITFNIPASNDSDGDDDDDADPRNLPSARCLKDAAVQKGAARLQTIMTFTAGVLSALTTGWWGHFGEMHGRTKVLSAATLGLFLTDLSFILVSTPHSIFAVHGHKLLVISPAVEGLLGGWQTLMAAVNAYVSDCTSDGSRAHVFSRFLGISFFGFALGPTVGAYFIRHPIAWGGMPQPSAHGATQNVTTVFYVAALCSLANLMFAVFVFPEPKKKVKAVQEVQSEGETPLTGKQGHIAGFLGPFKLVAPRVVQNPNGTTRKDWRITLIALSLLVYALSTGIFQVKYLYAVHVYEWDAERLSYYISAMGGCRTLYLLAIMPAAIYLFKPKPKPSAVSITAQGKKKPLQTPAQIAAEMRFDFGLLRTSLLVDLLSHVLVSLSSPDSSAAAFTVFTSLSSFGAGVDPALQSLALCIMQANGEDNRGKLFGLFAMLRTIGQMILG</sequence>
<protein>
    <recommendedName>
        <fullName evidence="9">MFS general substrate transporter</fullName>
    </recommendedName>
</protein>
<dbReference type="SUPFAM" id="SSF103473">
    <property type="entry name" value="MFS general substrate transporter"/>
    <property type="match status" value="1"/>
</dbReference>
<dbReference type="Proteomes" id="UP000015241">
    <property type="component" value="Unassembled WGS sequence"/>
</dbReference>
<evidence type="ECO:0000256" key="1">
    <source>
        <dbReference type="ARBA" id="ARBA00004141"/>
    </source>
</evidence>
<evidence type="ECO:0000313" key="8">
    <source>
        <dbReference type="Proteomes" id="UP000015241"/>
    </source>
</evidence>
<dbReference type="eggNOG" id="KOG2816">
    <property type="taxonomic scope" value="Eukaryota"/>
</dbReference>
<evidence type="ECO:0000256" key="5">
    <source>
        <dbReference type="SAM" id="MobiDB-lite"/>
    </source>
</evidence>
<comment type="subcellular location">
    <subcellularLocation>
        <location evidence="1">Membrane</location>
        <topology evidence="1">Multi-pass membrane protein</topology>
    </subcellularLocation>
</comment>
<feature type="transmembrane region" description="Helical" evidence="6">
    <location>
        <begin position="233"/>
        <end position="258"/>
    </location>
</feature>
<dbReference type="HOGENOM" id="CLU_017517_1_0_1"/>
<keyword evidence="3 6" id="KW-1133">Transmembrane helix</keyword>
<feature type="transmembrane region" description="Helical" evidence="6">
    <location>
        <begin position="392"/>
        <end position="415"/>
    </location>
</feature>
<keyword evidence="2 6" id="KW-0812">Transmembrane</keyword>
<dbReference type="InParanoid" id="S8DQM2"/>
<dbReference type="EMBL" id="KE504270">
    <property type="protein sequence ID" value="EPS93533.1"/>
    <property type="molecule type" value="Genomic_DNA"/>
</dbReference>
<feature type="transmembrane region" description="Helical" evidence="6">
    <location>
        <begin position="427"/>
        <end position="453"/>
    </location>
</feature>
<evidence type="ECO:0000256" key="2">
    <source>
        <dbReference type="ARBA" id="ARBA00022692"/>
    </source>
</evidence>
<dbReference type="InterPro" id="IPR011701">
    <property type="entry name" value="MFS"/>
</dbReference>
<dbReference type="AlphaFoldDB" id="S8DQM2"/>
<dbReference type="GO" id="GO:0022857">
    <property type="term" value="F:transmembrane transporter activity"/>
    <property type="evidence" value="ECO:0007669"/>
    <property type="project" value="InterPro"/>
</dbReference>
<dbReference type="Pfam" id="PF07690">
    <property type="entry name" value="MFS_1"/>
    <property type="match status" value="1"/>
</dbReference>
<evidence type="ECO:0008006" key="9">
    <source>
        <dbReference type="Google" id="ProtNLM"/>
    </source>
</evidence>
<feature type="compositionally biased region" description="Polar residues" evidence="5">
    <location>
        <begin position="1"/>
        <end position="21"/>
    </location>
</feature>
<dbReference type="GO" id="GO:0016020">
    <property type="term" value="C:membrane"/>
    <property type="evidence" value="ECO:0007669"/>
    <property type="project" value="UniProtKB-SubCell"/>
</dbReference>
<evidence type="ECO:0000256" key="3">
    <source>
        <dbReference type="ARBA" id="ARBA00022989"/>
    </source>
</evidence>
<organism evidence="7 8">
    <name type="scientific">Fomitopsis schrenkii</name>
    <name type="common">Brown rot fungus</name>
    <dbReference type="NCBI Taxonomy" id="2126942"/>
    <lineage>
        <taxon>Eukaryota</taxon>
        <taxon>Fungi</taxon>
        <taxon>Dikarya</taxon>
        <taxon>Basidiomycota</taxon>
        <taxon>Agaricomycotina</taxon>
        <taxon>Agaricomycetes</taxon>
        <taxon>Polyporales</taxon>
        <taxon>Fomitopsis</taxon>
    </lineage>
</organism>
<feature type="transmembrane region" description="Helical" evidence="6">
    <location>
        <begin position="313"/>
        <end position="336"/>
    </location>
</feature>
<dbReference type="InterPro" id="IPR036259">
    <property type="entry name" value="MFS_trans_sf"/>
</dbReference>
<dbReference type="Gene3D" id="1.20.1250.20">
    <property type="entry name" value="MFS general substrate transporter like domains"/>
    <property type="match status" value="1"/>
</dbReference>
<feature type="transmembrane region" description="Helical" evidence="6">
    <location>
        <begin position="170"/>
        <end position="189"/>
    </location>
</feature>
<feature type="region of interest" description="Disordered" evidence="5">
    <location>
        <begin position="1"/>
        <end position="28"/>
    </location>
</feature>
<feature type="transmembrane region" description="Helical" evidence="6">
    <location>
        <begin position="201"/>
        <end position="221"/>
    </location>
</feature>
<dbReference type="FunCoup" id="S8DQM2">
    <property type="interactions" value="21"/>
</dbReference>
<feature type="non-terminal residue" evidence="7">
    <location>
        <position position="568"/>
    </location>
</feature>
<evidence type="ECO:0000313" key="7">
    <source>
        <dbReference type="EMBL" id="EPS93533.1"/>
    </source>
</evidence>
<accession>S8DQM2</accession>
<feature type="transmembrane region" description="Helical" evidence="6">
    <location>
        <begin position="270"/>
        <end position="293"/>
    </location>
</feature>
<gene>
    <name evidence="7" type="ORF">FOMPIDRAFT_1026510</name>
</gene>
<proteinExistence type="predicted"/>
<name>S8DQM2_FOMSC</name>
<dbReference type="PANTHER" id="PTHR23507">
    <property type="entry name" value="ZGC:174356"/>
    <property type="match status" value="1"/>
</dbReference>
<dbReference type="OrthoDB" id="3026777at2759"/>